<sequence length="178" mass="17788">MKVFLVFSALAAVALAKPGVFHGGLPVAYAHVVPGAPIGPDGRVVDTPEVAVAKAAHTAAHINEKVTLANEAVKSADVVAVAAPDVVSVYSAPAVLSAAYGAPVGYARVVPGAPIGPDGRVVDTPEVAVAKAAHTAAHINEKVTLVNEAAKNFAAPAVVPAYGVYPAAPALAYSKYVL</sequence>
<feature type="signal peptide" evidence="1">
    <location>
        <begin position="1"/>
        <end position="16"/>
    </location>
</feature>
<evidence type="ECO:0000256" key="1">
    <source>
        <dbReference type="SAM" id="SignalP"/>
    </source>
</evidence>
<dbReference type="Proteomes" id="UP000829291">
    <property type="component" value="Chromosome 4"/>
</dbReference>
<keyword evidence="2" id="KW-1185">Reference proteome</keyword>
<feature type="chain" id="PRO_5026871269" evidence="1">
    <location>
        <begin position="17"/>
        <end position="178"/>
    </location>
</feature>
<gene>
    <name evidence="3" type="primary">LOC107222426</name>
</gene>
<reference evidence="3" key="1">
    <citation type="submission" date="2025-08" db="UniProtKB">
        <authorList>
            <consortium name="RefSeq"/>
        </authorList>
    </citation>
    <scope>IDENTIFICATION</scope>
    <source>
        <tissue evidence="3">Thorax and Abdomen</tissue>
    </source>
</reference>
<dbReference type="OrthoDB" id="7697492at2759"/>
<evidence type="ECO:0000313" key="2">
    <source>
        <dbReference type="Proteomes" id="UP000829291"/>
    </source>
</evidence>
<accession>A0A6J0BTH9</accession>
<dbReference type="RefSeq" id="XP_015517283.1">
    <property type="nucleotide sequence ID" value="XM_015661797.2"/>
</dbReference>
<dbReference type="KEGG" id="nlo:107222426"/>
<dbReference type="AlphaFoldDB" id="A0A6J0BTH9"/>
<keyword evidence="1" id="KW-0732">Signal</keyword>
<evidence type="ECO:0000313" key="3">
    <source>
        <dbReference type="RefSeq" id="XP_015517283.1"/>
    </source>
</evidence>
<dbReference type="GeneID" id="107222426"/>
<name>A0A6J0BTH9_NEOLC</name>
<dbReference type="InParanoid" id="A0A6J0BTH9"/>
<proteinExistence type="predicted"/>
<organism evidence="3">
    <name type="scientific">Neodiprion lecontei</name>
    <name type="common">Redheaded pine sawfly</name>
    <dbReference type="NCBI Taxonomy" id="441921"/>
    <lineage>
        <taxon>Eukaryota</taxon>
        <taxon>Metazoa</taxon>
        <taxon>Ecdysozoa</taxon>
        <taxon>Arthropoda</taxon>
        <taxon>Hexapoda</taxon>
        <taxon>Insecta</taxon>
        <taxon>Pterygota</taxon>
        <taxon>Neoptera</taxon>
        <taxon>Endopterygota</taxon>
        <taxon>Hymenoptera</taxon>
        <taxon>Tenthredinoidea</taxon>
        <taxon>Diprionidae</taxon>
        <taxon>Diprioninae</taxon>
        <taxon>Neodiprion</taxon>
    </lineage>
</organism>
<protein>
    <submittedName>
        <fullName evidence="3">Cuticle protein 18.7</fullName>
    </submittedName>
</protein>